<dbReference type="GO" id="GO:0005886">
    <property type="term" value="C:plasma membrane"/>
    <property type="evidence" value="ECO:0007669"/>
    <property type="project" value="UniProtKB-SubCell"/>
</dbReference>
<proteinExistence type="inferred from homology"/>
<feature type="transmembrane region" description="Helical" evidence="9">
    <location>
        <begin position="200"/>
        <end position="222"/>
    </location>
</feature>
<feature type="transmembrane region" description="Helical" evidence="9">
    <location>
        <begin position="234"/>
        <end position="256"/>
    </location>
</feature>
<dbReference type="PANTHER" id="PTHR43791:SF37">
    <property type="entry name" value="MAJOR FACILITATOR SUPERFAMILY (MFS) PROFILE DOMAIN-CONTAINING PROTEIN"/>
    <property type="match status" value="1"/>
</dbReference>
<dbReference type="InterPro" id="IPR020846">
    <property type="entry name" value="MFS_dom"/>
</dbReference>
<evidence type="ECO:0000256" key="2">
    <source>
        <dbReference type="ARBA" id="ARBA00022448"/>
    </source>
</evidence>
<dbReference type="OrthoDB" id="3639251at2759"/>
<feature type="transmembrane region" description="Helical" evidence="9">
    <location>
        <begin position="166"/>
        <end position="188"/>
    </location>
</feature>
<feature type="transmembrane region" description="Helical" evidence="9">
    <location>
        <begin position="402"/>
        <end position="422"/>
    </location>
</feature>
<evidence type="ECO:0000256" key="9">
    <source>
        <dbReference type="SAM" id="Phobius"/>
    </source>
</evidence>
<organism evidence="11 12">
    <name type="scientific">Massarina eburnea CBS 473.64</name>
    <dbReference type="NCBI Taxonomy" id="1395130"/>
    <lineage>
        <taxon>Eukaryota</taxon>
        <taxon>Fungi</taxon>
        <taxon>Dikarya</taxon>
        <taxon>Ascomycota</taxon>
        <taxon>Pezizomycotina</taxon>
        <taxon>Dothideomycetes</taxon>
        <taxon>Pleosporomycetidae</taxon>
        <taxon>Pleosporales</taxon>
        <taxon>Massarineae</taxon>
        <taxon>Massarinaceae</taxon>
        <taxon>Massarina</taxon>
    </lineage>
</organism>
<gene>
    <name evidence="11" type="ORF">P280DRAFT_404425</name>
</gene>
<feature type="transmembrane region" description="Helical" evidence="9">
    <location>
        <begin position="305"/>
        <end position="324"/>
    </location>
</feature>
<evidence type="ECO:0000256" key="3">
    <source>
        <dbReference type="ARBA" id="ARBA00022475"/>
    </source>
</evidence>
<comment type="similarity">
    <text evidence="7">Belongs to the major facilitator superfamily. Allantoate permease family.</text>
</comment>
<keyword evidence="3" id="KW-1003">Cell membrane</keyword>
<dbReference type="SUPFAM" id="SSF103473">
    <property type="entry name" value="MFS general substrate transporter"/>
    <property type="match status" value="1"/>
</dbReference>
<dbReference type="PROSITE" id="PS50850">
    <property type="entry name" value="MFS"/>
    <property type="match status" value="1"/>
</dbReference>
<dbReference type="InterPro" id="IPR011701">
    <property type="entry name" value="MFS"/>
</dbReference>
<evidence type="ECO:0000256" key="5">
    <source>
        <dbReference type="ARBA" id="ARBA00022989"/>
    </source>
</evidence>
<keyword evidence="6 9" id="KW-0472">Membrane</keyword>
<sequence length="535" mass="60095">MATKDDTATAARPLPEGSSSSDLAASVSEPKPWERPGFRGKVRRGVRTFQRYAWDDPDKPKEQKWFLFKLDCFLLTVSCLGYFSKNLDQANIQNAFVSGMKESLKMYGSELTYSSNIFTAGYVIGQMPAVMLATRIRPSILIPSLEILWSVLTFCSSSVTSVSQLYAIRFLVGLCESGYFPVMIYMISSWYTKEERGKRVALFYCTAALAGMFSGYLQAGAYKNLDGVMGRQGWQWLFIVCGVISLPIAFLGYFFIPDFPETTRAFYITKEEAERQCKRLSDEGQKPLGHNPWDRKKLLRVAKQWQFWVLPLGYFCVQGSYIAHQPVMALWLKSTGHSVYERNVWPTGQVAVGVVVQITAGILSDSPLLKGRRWPAIIVMQAGTLFGVIVLAIWNVPDRLKYVAYYFAYFSAGVPGPYFAWYSDLIPHDHEMRGFVIAASNMFSYIMVIWYSLAFWRTIEAPRFRAGFTAAAVLGAAMICLTLALKVLQNRDDRKRLRETEAVEDVEAPAVLVGSSHVDTAFGTALDKDVSGVPK</sequence>
<evidence type="ECO:0000313" key="11">
    <source>
        <dbReference type="EMBL" id="KAF2638648.1"/>
    </source>
</evidence>
<comment type="subcellular location">
    <subcellularLocation>
        <location evidence="1">Cell membrane</location>
        <topology evidence="1">Multi-pass membrane protein</topology>
    </subcellularLocation>
</comment>
<feature type="domain" description="Major facilitator superfamily (MFS) profile" evidence="10">
    <location>
        <begin position="74"/>
        <end position="494"/>
    </location>
</feature>
<dbReference type="EMBL" id="MU006789">
    <property type="protein sequence ID" value="KAF2638648.1"/>
    <property type="molecule type" value="Genomic_DNA"/>
</dbReference>
<dbReference type="Proteomes" id="UP000799753">
    <property type="component" value="Unassembled WGS sequence"/>
</dbReference>
<dbReference type="InterPro" id="IPR036259">
    <property type="entry name" value="MFS_trans_sf"/>
</dbReference>
<dbReference type="AlphaFoldDB" id="A0A6A6RWS4"/>
<evidence type="ECO:0000256" key="4">
    <source>
        <dbReference type="ARBA" id="ARBA00022692"/>
    </source>
</evidence>
<feature type="transmembrane region" description="Helical" evidence="9">
    <location>
        <begin position="344"/>
        <end position="364"/>
    </location>
</feature>
<protein>
    <submittedName>
        <fullName evidence="11">Pantothenate transporter liz1</fullName>
    </submittedName>
</protein>
<keyword evidence="5 9" id="KW-1133">Transmembrane helix</keyword>
<evidence type="ECO:0000313" key="12">
    <source>
        <dbReference type="Proteomes" id="UP000799753"/>
    </source>
</evidence>
<keyword evidence="4 9" id="KW-0812">Transmembrane</keyword>
<evidence type="ECO:0000256" key="6">
    <source>
        <dbReference type="ARBA" id="ARBA00023136"/>
    </source>
</evidence>
<evidence type="ECO:0000256" key="7">
    <source>
        <dbReference type="ARBA" id="ARBA00037968"/>
    </source>
</evidence>
<dbReference type="PANTHER" id="PTHR43791">
    <property type="entry name" value="PERMEASE-RELATED"/>
    <property type="match status" value="1"/>
</dbReference>
<feature type="compositionally biased region" description="Low complexity" evidence="8">
    <location>
        <begin position="18"/>
        <end position="28"/>
    </location>
</feature>
<reference evidence="11" key="1">
    <citation type="journal article" date="2020" name="Stud. Mycol.">
        <title>101 Dothideomycetes genomes: a test case for predicting lifestyles and emergence of pathogens.</title>
        <authorList>
            <person name="Haridas S."/>
            <person name="Albert R."/>
            <person name="Binder M."/>
            <person name="Bloem J."/>
            <person name="Labutti K."/>
            <person name="Salamov A."/>
            <person name="Andreopoulos B."/>
            <person name="Baker S."/>
            <person name="Barry K."/>
            <person name="Bills G."/>
            <person name="Bluhm B."/>
            <person name="Cannon C."/>
            <person name="Castanera R."/>
            <person name="Culley D."/>
            <person name="Daum C."/>
            <person name="Ezra D."/>
            <person name="Gonzalez J."/>
            <person name="Henrissat B."/>
            <person name="Kuo A."/>
            <person name="Liang C."/>
            <person name="Lipzen A."/>
            <person name="Lutzoni F."/>
            <person name="Magnuson J."/>
            <person name="Mondo S."/>
            <person name="Nolan M."/>
            <person name="Ohm R."/>
            <person name="Pangilinan J."/>
            <person name="Park H.-J."/>
            <person name="Ramirez L."/>
            <person name="Alfaro M."/>
            <person name="Sun H."/>
            <person name="Tritt A."/>
            <person name="Yoshinaga Y."/>
            <person name="Zwiers L.-H."/>
            <person name="Turgeon B."/>
            <person name="Goodwin S."/>
            <person name="Spatafora J."/>
            <person name="Crous P."/>
            <person name="Grigoriev I."/>
        </authorList>
    </citation>
    <scope>NUCLEOTIDE SEQUENCE</scope>
    <source>
        <strain evidence="11">CBS 473.64</strain>
    </source>
</reference>
<accession>A0A6A6RWS4</accession>
<dbReference type="FunFam" id="1.20.1250.20:FF:000386">
    <property type="entry name" value="MFS general substrate transporter"/>
    <property type="match status" value="1"/>
</dbReference>
<dbReference type="Pfam" id="PF07690">
    <property type="entry name" value="MFS_1"/>
    <property type="match status" value="1"/>
</dbReference>
<evidence type="ECO:0000259" key="10">
    <source>
        <dbReference type="PROSITE" id="PS50850"/>
    </source>
</evidence>
<dbReference type="GO" id="GO:0022857">
    <property type="term" value="F:transmembrane transporter activity"/>
    <property type="evidence" value="ECO:0007669"/>
    <property type="project" value="InterPro"/>
</dbReference>
<feature type="transmembrane region" description="Helical" evidence="9">
    <location>
        <begin position="140"/>
        <end position="160"/>
    </location>
</feature>
<keyword evidence="2" id="KW-0813">Transport</keyword>
<keyword evidence="12" id="KW-1185">Reference proteome</keyword>
<evidence type="ECO:0000256" key="1">
    <source>
        <dbReference type="ARBA" id="ARBA00004651"/>
    </source>
</evidence>
<evidence type="ECO:0000256" key="8">
    <source>
        <dbReference type="SAM" id="MobiDB-lite"/>
    </source>
</evidence>
<dbReference type="FunFam" id="1.20.1250.20:FF:000065">
    <property type="entry name" value="Putative MFS pantothenate transporter"/>
    <property type="match status" value="1"/>
</dbReference>
<name>A0A6A6RWS4_9PLEO</name>
<feature type="transmembrane region" description="Helical" evidence="9">
    <location>
        <begin position="468"/>
        <end position="488"/>
    </location>
</feature>
<feature type="transmembrane region" description="Helical" evidence="9">
    <location>
        <begin position="434"/>
        <end position="456"/>
    </location>
</feature>
<feature type="transmembrane region" description="Helical" evidence="9">
    <location>
        <begin position="376"/>
        <end position="396"/>
    </location>
</feature>
<dbReference type="Gene3D" id="1.20.1250.20">
    <property type="entry name" value="MFS general substrate transporter like domains"/>
    <property type="match status" value="2"/>
</dbReference>
<feature type="region of interest" description="Disordered" evidence="8">
    <location>
        <begin position="1"/>
        <end position="39"/>
    </location>
</feature>